<name>A0A3E2BNL4_9BACT</name>
<evidence type="ECO:0000313" key="9">
    <source>
        <dbReference type="Proteomes" id="UP000257323"/>
    </source>
</evidence>
<keyword evidence="4" id="KW-0479">Metal-binding</keyword>
<dbReference type="SFLD" id="SFLDS00029">
    <property type="entry name" value="Radical_SAM"/>
    <property type="match status" value="1"/>
</dbReference>
<evidence type="ECO:0000256" key="6">
    <source>
        <dbReference type="ARBA" id="ARBA00023014"/>
    </source>
</evidence>
<dbReference type="AlphaFoldDB" id="A0A3E2BNL4"/>
<evidence type="ECO:0000256" key="4">
    <source>
        <dbReference type="ARBA" id="ARBA00022723"/>
    </source>
</evidence>
<keyword evidence="6" id="KW-0411">Iron-sulfur</keyword>
<sequence length="286" mass="32497">MLPFKTCSLGCVYCQLGRTKKATIRRGQFFSAKQILQEVQEFLKSGARVDFITFSGSGEPTLNKSIGWLIRKIKKMTGVPVAVLTNGTLLSRPEVRKELAAADVVVPSLDAASQEVFEKVNRPHPSLRAEKIIDGLVKFRRQFKGQLWLEILLVRGINDAPAHLKKLKAAVEKINPDKIHLNTVVRPPAESRARPLSPEKMQEIKKFFGEKAEVVASFRKKEQDRAPENVAQAILSIVRRRPVSLEDLEHSLGLTREELSLHLQHLMEQKRVRMVRHLDREYFEPA</sequence>
<dbReference type="InterPro" id="IPR006638">
    <property type="entry name" value="Elp3/MiaA/NifB-like_rSAM"/>
</dbReference>
<evidence type="ECO:0000256" key="1">
    <source>
        <dbReference type="ARBA" id="ARBA00001966"/>
    </source>
</evidence>
<dbReference type="GO" id="GO:0051539">
    <property type="term" value="F:4 iron, 4 sulfur cluster binding"/>
    <property type="evidence" value="ECO:0007669"/>
    <property type="project" value="UniProtKB-KW"/>
</dbReference>
<proteinExistence type="predicted"/>
<keyword evidence="2" id="KW-0004">4Fe-4S</keyword>
<keyword evidence="5" id="KW-0408">Iron</keyword>
<organism evidence="8 9">
    <name type="scientific">Candidatus Saccharicenans subterraneus</name>
    <dbReference type="NCBI Taxonomy" id="2508984"/>
    <lineage>
        <taxon>Bacteria</taxon>
        <taxon>Candidatus Aminicenantota</taxon>
        <taxon>Candidatus Aminicenantia</taxon>
        <taxon>Candidatus Aminicenantales</taxon>
        <taxon>Candidatus Saccharicenantaceae</taxon>
        <taxon>Candidatus Saccharicenans</taxon>
    </lineage>
</organism>
<dbReference type="SMART" id="SM00729">
    <property type="entry name" value="Elp3"/>
    <property type="match status" value="1"/>
</dbReference>
<dbReference type="SFLD" id="SFLDG01067">
    <property type="entry name" value="SPASM/twitch_domain_containing"/>
    <property type="match status" value="1"/>
</dbReference>
<dbReference type="Proteomes" id="UP000257323">
    <property type="component" value="Unassembled WGS sequence"/>
</dbReference>
<evidence type="ECO:0000256" key="2">
    <source>
        <dbReference type="ARBA" id="ARBA00022485"/>
    </source>
</evidence>
<dbReference type="CDD" id="cd01335">
    <property type="entry name" value="Radical_SAM"/>
    <property type="match status" value="1"/>
</dbReference>
<feature type="domain" description="Radical SAM core" evidence="7">
    <location>
        <begin position="1"/>
        <end position="225"/>
    </location>
</feature>
<dbReference type="SUPFAM" id="SSF102114">
    <property type="entry name" value="Radical SAM enzymes"/>
    <property type="match status" value="1"/>
</dbReference>
<dbReference type="GO" id="GO:0046872">
    <property type="term" value="F:metal ion binding"/>
    <property type="evidence" value="ECO:0007669"/>
    <property type="project" value="UniProtKB-KW"/>
</dbReference>
<keyword evidence="3" id="KW-0949">S-adenosyl-L-methionine</keyword>
<dbReference type="InterPro" id="IPR007197">
    <property type="entry name" value="rSAM"/>
</dbReference>
<gene>
    <name evidence="8" type="ORF">OP8BY_1912</name>
</gene>
<evidence type="ECO:0000313" key="8">
    <source>
        <dbReference type="EMBL" id="RFT16308.1"/>
    </source>
</evidence>
<dbReference type="PROSITE" id="PS51918">
    <property type="entry name" value="RADICAL_SAM"/>
    <property type="match status" value="1"/>
</dbReference>
<comment type="caution">
    <text evidence="8">The sequence shown here is derived from an EMBL/GenBank/DDBJ whole genome shotgun (WGS) entry which is preliminary data.</text>
</comment>
<dbReference type="PANTHER" id="PTHR43787:SF11">
    <property type="entry name" value="UPF0026 PROTEIN SLR1464"/>
    <property type="match status" value="1"/>
</dbReference>
<dbReference type="InterPro" id="IPR040084">
    <property type="entry name" value="GTPase_Obg"/>
</dbReference>
<dbReference type="Pfam" id="PF04055">
    <property type="entry name" value="Radical_SAM"/>
    <property type="match status" value="1"/>
</dbReference>
<evidence type="ECO:0000256" key="3">
    <source>
        <dbReference type="ARBA" id="ARBA00022691"/>
    </source>
</evidence>
<dbReference type="Gene3D" id="3.20.20.70">
    <property type="entry name" value="Aldolase class I"/>
    <property type="match status" value="1"/>
</dbReference>
<dbReference type="InterPro" id="IPR058240">
    <property type="entry name" value="rSAM_sf"/>
</dbReference>
<comment type="cofactor">
    <cofactor evidence="1">
        <name>[4Fe-4S] cluster</name>
        <dbReference type="ChEBI" id="CHEBI:49883"/>
    </cofactor>
</comment>
<dbReference type="InterPro" id="IPR013785">
    <property type="entry name" value="Aldolase_TIM"/>
</dbReference>
<dbReference type="PANTHER" id="PTHR43787">
    <property type="entry name" value="FEMO COFACTOR BIOSYNTHESIS PROTEIN NIFB-RELATED"/>
    <property type="match status" value="1"/>
</dbReference>
<reference evidence="8 9" key="1">
    <citation type="submission" date="2018-08" db="EMBL/GenBank/DDBJ databases">
        <title>Genome analysis of the thermophilic bacterium of the candidate phylum Aminicenantes from deep subsurface aquifer revealed its physiology and ecological role.</title>
        <authorList>
            <person name="Kadnikov V.V."/>
            <person name="Mardanov A.V."/>
            <person name="Beletsky A.V."/>
            <person name="Karnachuk O.V."/>
            <person name="Ravin N.V."/>
        </authorList>
    </citation>
    <scope>NUCLEOTIDE SEQUENCE [LARGE SCALE GENOMIC DNA]</scope>
    <source>
        <strain evidence="8">BY38</strain>
    </source>
</reference>
<evidence type="ECO:0000259" key="7">
    <source>
        <dbReference type="PROSITE" id="PS51918"/>
    </source>
</evidence>
<evidence type="ECO:0000256" key="5">
    <source>
        <dbReference type="ARBA" id="ARBA00023004"/>
    </source>
</evidence>
<dbReference type="GO" id="GO:0003824">
    <property type="term" value="F:catalytic activity"/>
    <property type="evidence" value="ECO:0007669"/>
    <property type="project" value="InterPro"/>
</dbReference>
<protein>
    <submittedName>
        <fullName evidence="8">Fe-S oxidoreductase</fullName>
    </submittedName>
</protein>
<dbReference type="SFLD" id="SFLDG01083">
    <property type="entry name" value="Uncharacterised_Radical_SAM_Su"/>
    <property type="match status" value="1"/>
</dbReference>
<accession>A0A3E2BNL4</accession>
<dbReference type="EMBL" id="QUAH01000004">
    <property type="protein sequence ID" value="RFT16308.1"/>
    <property type="molecule type" value="Genomic_DNA"/>
</dbReference>